<dbReference type="Proteomes" id="UP000219494">
    <property type="component" value="Unassembled WGS sequence"/>
</dbReference>
<organism evidence="6 7">
    <name type="scientific">Sphingomonas guangdongensis</name>
    <dbReference type="NCBI Taxonomy" id="1141890"/>
    <lineage>
        <taxon>Bacteria</taxon>
        <taxon>Pseudomonadati</taxon>
        <taxon>Pseudomonadota</taxon>
        <taxon>Alphaproteobacteria</taxon>
        <taxon>Sphingomonadales</taxon>
        <taxon>Sphingomonadaceae</taxon>
        <taxon>Sphingomonas</taxon>
    </lineage>
</organism>
<evidence type="ECO:0000256" key="1">
    <source>
        <dbReference type="ARBA" id="ARBA00005495"/>
    </source>
</evidence>
<proteinExistence type="inferred from homology"/>
<evidence type="ECO:0000256" key="2">
    <source>
        <dbReference type="ARBA" id="ARBA00022723"/>
    </source>
</evidence>
<dbReference type="InterPro" id="IPR006913">
    <property type="entry name" value="CENP-V/GFA"/>
</dbReference>
<dbReference type="InterPro" id="IPR011057">
    <property type="entry name" value="Mss4-like_sf"/>
</dbReference>
<sequence length="132" mass="13761">MAVTGGCMCGAIRYRAEGEPVHNALCHCTDCRRAAGAPIVGWALFPVAAVEITGTPVTYNSSGDVERQFCGTCGTGLFFRSASVFPGQVDIQTGTFDDPDALAPGACIQTADAPAWLATMAELPTFPRYPGV</sequence>
<dbReference type="SUPFAM" id="SSF51316">
    <property type="entry name" value="Mss4-like"/>
    <property type="match status" value="1"/>
</dbReference>
<dbReference type="PANTHER" id="PTHR33337:SF40">
    <property type="entry name" value="CENP-V_GFA DOMAIN-CONTAINING PROTEIN-RELATED"/>
    <property type="match status" value="1"/>
</dbReference>
<protein>
    <submittedName>
        <fullName evidence="6">Uncharacterized conserved protein</fullName>
    </submittedName>
</protein>
<name>A0A285R5V3_9SPHN</name>
<evidence type="ECO:0000313" key="7">
    <source>
        <dbReference type="Proteomes" id="UP000219494"/>
    </source>
</evidence>
<keyword evidence="2" id="KW-0479">Metal-binding</keyword>
<gene>
    <name evidence="6" type="ORF">SAMN06297144_2868</name>
</gene>
<dbReference type="AlphaFoldDB" id="A0A285R5V3"/>
<dbReference type="EMBL" id="OBMI01000003">
    <property type="protein sequence ID" value="SOB87732.1"/>
    <property type="molecule type" value="Genomic_DNA"/>
</dbReference>
<dbReference type="PROSITE" id="PS51891">
    <property type="entry name" value="CENP_V_GFA"/>
    <property type="match status" value="1"/>
</dbReference>
<dbReference type="Gene3D" id="3.90.1590.10">
    <property type="entry name" value="glutathione-dependent formaldehyde- activating enzyme (gfa)"/>
    <property type="match status" value="1"/>
</dbReference>
<dbReference type="RefSeq" id="WP_097064687.1">
    <property type="nucleotide sequence ID" value="NZ_OBMI01000003.1"/>
</dbReference>
<evidence type="ECO:0000259" key="5">
    <source>
        <dbReference type="PROSITE" id="PS51891"/>
    </source>
</evidence>
<keyword evidence="4" id="KW-0456">Lyase</keyword>
<dbReference type="Pfam" id="PF04828">
    <property type="entry name" value="GFA"/>
    <property type="match status" value="1"/>
</dbReference>
<evidence type="ECO:0000313" key="6">
    <source>
        <dbReference type="EMBL" id="SOB87732.1"/>
    </source>
</evidence>
<dbReference type="GO" id="GO:0016846">
    <property type="term" value="F:carbon-sulfur lyase activity"/>
    <property type="evidence" value="ECO:0007669"/>
    <property type="project" value="InterPro"/>
</dbReference>
<feature type="domain" description="CENP-V/GFA" evidence="5">
    <location>
        <begin position="3"/>
        <end position="117"/>
    </location>
</feature>
<dbReference type="OrthoDB" id="7186766at2"/>
<dbReference type="GO" id="GO:0046872">
    <property type="term" value="F:metal ion binding"/>
    <property type="evidence" value="ECO:0007669"/>
    <property type="project" value="UniProtKB-KW"/>
</dbReference>
<evidence type="ECO:0000256" key="4">
    <source>
        <dbReference type="ARBA" id="ARBA00023239"/>
    </source>
</evidence>
<accession>A0A285R5V3</accession>
<keyword evidence="3" id="KW-0862">Zinc</keyword>
<evidence type="ECO:0000256" key="3">
    <source>
        <dbReference type="ARBA" id="ARBA00022833"/>
    </source>
</evidence>
<comment type="similarity">
    <text evidence="1">Belongs to the Gfa family.</text>
</comment>
<keyword evidence="7" id="KW-1185">Reference proteome</keyword>
<reference evidence="6 7" key="1">
    <citation type="submission" date="2017-07" db="EMBL/GenBank/DDBJ databases">
        <authorList>
            <person name="Sun Z.S."/>
            <person name="Albrecht U."/>
            <person name="Echele G."/>
            <person name="Lee C.C."/>
        </authorList>
    </citation>
    <scope>NUCLEOTIDE SEQUENCE [LARGE SCALE GENOMIC DNA]</scope>
    <source>
        <strain evidence="6 7">CGMCC 1.12672</strain>
    </source>
</reference>
<dbReference type="PANTHER" id="PTHR33337">
    <property type="entry name" value="GFA DOMAIN-CONTAINING PROTEIN"/>
    <property type="match status" value="1"/>
</dbReference>